<dbReference type="STRING" id="6313.A0A0K0DCA8"/>
<dbReference type="InterPro" id="IPR002110">
    <property type="entry name" value="Ankyrin_rpt"/>
</dbReference>
<name>A0A0K0DCA8_ANGCA</name>
<feature type="repeat" description="ANK" evidence="3">
    <location>
        <begin position="1"/>
        <end position="27"/>
    </location>
</feature>
<dbReference type="Gene3D" id="1.25.40.20">
    <property type="entry name" value="Ankyrin repeat-containing domain"/>
    <property type="match status" value="2"/>
</dbReference>
<accession>A0A0K0DCA8</accession>
<reference evidence="5" key="2">
    <citation type="submission" date="2017-02" db="UniProtKB">
        <authorList>
            <consortium name="WormBaseParasite"/>
        </authorList>
    </citation>
    <scope>IDENTIFICATION</scope>
</reference>
<dbReference type="Pfam" id="PF12796">
    <property type="entry name" value="Ank_2"/>
    <property type="match status" value="1"/>
</dbReference>
<keyword evidence="2 3" id="KW-0040">ANK repeat</keyword>
<feature type="repeat" description="ANK" evidence="3">
    <location>
        <begin position="28"/>
        <end position="65"/>
    </location>
</feature>
<dbReference type="Pfam" id="PF13637">
    <property type="entry name" value="Ank_4"/>
    <property type="match status" value="2"/>
</dbReference>
<dbReference type="PANTHER" id="PTHR24173">
    <property type="entry name" value="ANKYRIN REPEAT CONTAINING"/>
    <property type="match status" value="1"/>
</dbReference>
<dbReference type="PROSITE" id="PS50088">
    <property type="entry name" value="ANK_REPEAT"/>
    <property type="match status" value="3"/>
</dbReference>
<dbReference type="PROSITE" id="PS50297">
    <property type="entry name" value="ANK_REP_REGION"/>
    <property type="match status" value="2"/>
</dbReference>
<dbReference type="AlphaFoldDB" id="A0A0K0DCA8"/>
<organism evidence="4 5">
    <name type="scientific">Angiostrongylus cantonensis</name>
    <name type="common">Rat lungworm</name>
    <dbReference type="NCBI Taxonomy" id="6313"/>
    <lineage>
        <taxon>Eukaryota</taxon>
        <taxon>Metazoa</taxon>
        <taxon>Ecdysozoa</taxon>
        <taxon>Nematoda</taxon>
        <taxon>Chromadorea</taxon>
        <taxon>Rhabditida</taxon>
        <taxon>Rhabditina</taxon>
        <taxon>Rhabditomorpha</taxon>
        <taxon>Strongyloidea</taxon>
        <taxon>Metastrongylidae</taxon>
        <taxon>Angiostrongylus</taxon>
    </lineage>
</organism>
<dbReference type="SUPFAM" id="SSF48403">
    <property type="entry name" value="Ankyrin repeat"/>
    <property type="match status" value="1"/>
</dbReference>
<evidence type="ECO:0000313" key="5">
    <source>
        <dbReference type="WBParaSite" id="ACAC_0000817601-mRNA-1"/>
    </source>
</evidence>
<evidence type="ECO:0000256" key="2">
    <source>
        <dbReference type="ARBA" id="ARBA00023043"/>
    </source>
</evidence>
<evidence type="ECO:0000256" key="1">
    <source>
        <dbReference type="ARBA" id="ARBA00022737"/>
    </source>
</evidence>
<reference evidence="4" key="1">
    <citation type="submission" date="2012-09" db="EMBL/GenBank/DDBJ databases">
        <authorList>
            <person name="Martin A.A."/>
        </authorList>
    </citation>
    <scope>NUCLEOTIDE SEQUENCE</scope>
</reference>
<proteinExistence type="predicted"/>
<dbReference type="WBParaSite" id="ACAC_0000817601-mRNA-1">
    <property type="protein sequence ID" value="ACAC_0000817601-mRNA-1"/>
    <property type="gene ID" value="ACAC_0000817601"/>
</dbReference>
<feature type="repeat" description="ANK" evidence="3">
    <location>
        <begin position="97"/>
        <end position="121"/>
    </location>
</feature>
<evidence type="ECO:0000313" key="4">
    <source>
        <dbReference type="Proteomes" id="UP000035642"/>
    </source>
</evidence>
<dbReference type="SMART" id="SM00248">
    <property type="entry name" value="ANK"/>
    <property type="match status" value="5"/>
</dbReference>
<evidence type="ECO:0000256" key="3">
    <source>
        <dbReference type="PROSITE-ProRule" id="PRU00023"/>
    </source>
</evidence>
<dbReference type="PANTHER" id="PTHR24173:SF74">
    <property type="entry name" value="ANKYRIN REPEAT DOMAIN-CONTAINING PROTEIN 16"/>
    <property type="match status" value="1"/>
</dbReference>
<protein>
    <submittedName>
        <fullName evidence="5">ANK_REP_REGION domain-containing protein</fullName>
    </submittedName>
</protein>
<sequence>MAAAFMDHWEIVDLLLDHGAKISETDSAGATALHLALSNGSKTEAHDKTVHTLMRRGSDLTVTDAHGRVCLHLAAYYGDRNLTSLVGATCIDIQDSLGRTPLMLAASQGQVEAVNQLVKNGNLKRSLEGIDRILQDNDGAVALHYAVAHGDVALCRALATSATVNATDRAGNHPLINACQSDNEEVRLISLPEISNLP</sequence>
<dbReference type="InterPro" id="IPR036770">
    <property type="entry name" value="Ankyrin_rpt-contain_sf"/>
</dbReference>
<keyword evidence="4" id="KW-1185">Reference proteome</keyword>
<keyword evidence="1" id="KW-0677">Repeat</keyword>
<dbReference type="Proteomes" id="UP000035642">
    <property type="component" value="Unassembled WGS sequence"/>
</dbReference>